<dbReference type="EC" id="2.7.7.18" evidence="11"/>
<protein>
    <recommendedName>
        <fullName evidence="11">Probable nicotinate-nucleotide adenylyltransferase</fullName>
        <ecNumber evidence="11">2.7.7.18</ecNumber>
    </recommendedName>
    <alternativeName>
        <fullName evidence="11">Deamido-NAD(+) diphosphorylase</fullName>
    </alternativeName>
    <alternativeName>
        <fullName evidence="11">Deamido-NAD(+) pyrophosphorylase</fullName>
    </alternativeName>
    <alternativeName>
        <fullName evidence="11">Nicotinate mononucleotide adenylyltransferase</fullName>
        <shortName evidence="11">NaMN adenylyltransferase</shortName>
    </alternativeName>
</protein>
<dbReference type="HAMAP" id="MF_00244">
    <property type="entry name" value="NaMN_adenylyltr"/>
    <property type="match status" value="1"/>
</dbReference>
<dbReference type="NCBIfam" id="NF000840">
    <property type="entry name" value="PRK00071.1-3"/>
    <property type="match status" value="1"/>
</dbReference>
<evidence type="ECO:0000256" key="6">
    <source>
        <dbReference type="ARBA" id="ARBA00022695"/>
    </source>
</evidence>
<proteinExistence type="inferred from homology"/>
<dbReference type="AlphaFoldDB" id="A0A517SHJ2"/>
<evidence type="ECO:0000256" key="3">
    <source>
        <dbReference type="ARBA" id="ARBA00009014"/>
    </source>
</evidence>
<evidence type="ECO:0000256" key="10">
    <source>
        <dbReference type="ARBA" id="ARBA00048721"/>
    </source>
</evidence>
<evidence type="ECO:0000256" key="1">
    <source>
        <dbReference type="ARBA" id="ARBA00002324"/>
    </source>
</evidence>
<name>A0A517SHJ2_9PLAN</name>
<sequence>MRLGLYGGTFDPVHFGHLLLAETCREVARLDEVWFIPTGTPPHKPGVEIAPAKSRREMLELAIAGLPQFQVSRLEIDRPGPHYTVDTLRLVREQRPEDELFLLIGKDSLFDLPTWRDPRAISELANIVAVNRTSRSWDKDFEDARFKQFGRPEPVNPYLFSADVEITGHPGLVFEVDFVTMPQMDISATDLRQRVAAERSIRFQTPRAVEQYIRAHRLYRTPVTAENAVPPKAAH</sequence>
<dbReference type="InParanoid" id="A0A517SHJ2"/>
<dbReference type="PANTHER" id="PTHR39321:SF3">
    <property type="entry name" value="PHOSPHOPANTETHEINE ADENYLYLTRANSFERASE"/>
    <property type="match status" value="1"/>
</dbReference>
<evidence type="ECO:0000256" key="5">
    <source>
        <dbReference type="ARBA" id="ARBA00022679"/>
    </source>
</evidence>
<keyword evidence="14" id="KW-1185">Reference proteome</keyword>
<dbReference type="OrthoDB" id="5295945at2"/>
<dbReference type="FunCoup" id="A0A517SHJ2">
    <property type="interactions" value="296"/>
</dbReference>
<comment type="similarity">
    <text evidence="3 11">Belongs to the NadD family.</text>
</comment>
<keyword evidence="7 11" id="KW-0547">Nucleotide-binding</keyword>
<dbReference type="GO" id="GO:0004515">
    <property type="term" value="F:nicotinate-nucleotide adenylyltransferase activity"/>
    <property type="evidence" value="ECO:0007669"/>
    <property type="project" value="UniProtKB-UniRule"/>
</dbReference>
<evidence type="ECO:0000256" key="4">
    <source>
        <dbReference type="ARBA" id="ARBA00022642"/>
    </source>
</evidence>
<comment type="pathway">
    <text evidence="2 11">Cofactor biosynthesis; NAD(+) biosynthesis; deamido-NAD(+) from nicotinate D-ribonucleotide: step 1/1.</text>
</comment>
<evidence type="ECO:0000256" key="2">
    <source>
        <dbReference type="ARBA" id="ARBA00005019"/>
    </source>
</evidence>
<organism evidence="13 14">
    <name type="scientific">Caulifigura coniformis</name>
    <dbReference type="NCBI Taxonomy" id="2527983"/>
    <lineage>
        <taxon>Bacteria</taxon>
        <taxon>Pseudomonadati</taxon>
        <taxon>Planctomycetota</taxon>
        <taxon>Planctomycetia</taxon>
        <taxon>Planctomycetales</taxon>
        <taxon>Planctomycetaceae</taxon>
        <taxon>Caulifigura</taxon>
    </lineage>
</organism>
<reference evidence="13 14" key="1">
    <citation type="submission" date="2019-02" db="EMBL/GenBank/DDBJ databases">
        <title>Deep-cultivation of Planctomycetes and their phenomic and genomic characterization uncovers novel biology.</title>
        <authorList>
            <person name="Wiegand S."/>
            <person name="Jogler M."/>
            <person name="Boedeker C."/>
            <person name="Pinto D."/>
            <person name="Vollmers J."/>
            <person name="Rivas-Marin E."/>
            <person name="Kohn T."/>
            <person name="Peeters S.H."/>
            <person name="Heuer A."/>
            <person name="Rast P."/>
            <person name="Oberbeckmann S."/>
            <person name="Bunk B."/>
            <person name="Jeske O."/>
            <person name="Meyerdierks A."/>
            <person name="Storesund J.E."/>
            <person name="Kallscheuer N."/>
            <person name="Luecker S."/>
            <person name="Lage O.M."/>
            <person name="Pohl T."/>
            <person name="Merkel B.J."/>
            <person name="Hornburger P."/>
            <person name="Mueller R.-W."/>
            <person name="Bruemmer F."/>
            <person name="Labrenz M."/>
            <person name="Spormann A.M."/>
            <person name="Op den Camp H."/>
            <person name="Overmann J."/>
            <person name="Amann R."/>
            <person name="Jetten M.S.M."/>
            <person name="Mascher T."/>
            <person name="Medema M.H."/>
            <person name="Devos D.P."/>
            <person name="Kaster A.-K."/>
            <person name="Ovreas L."/>
            <person name="Rohde M."/>
            <person name="Galperin M.Y."/>
            <person name="Jogler C."/>
        </authorList>
    </citation>
    <scope>NUCLEOTIDE SEQUENCE [LARGE SCALE GENOMIC DNA]</scope>
    <source>
        <strain evidence="13 14">Pan44</strain>
    </source>
</reference>
<accession>A0A517SHJ2</accession>
<dbReference type="KEGG" id="ccos:Pan44_36400"/>
<evidence type="ECO:0000259" key="12">
    <source>
        <dbReference type="Pfam" id="PF01467"/>
    </source>
</evidence>
<keyword evidence="5 11" id="KW-0808">Transferase</keyword>
<dbReference type="InterPro" id="IPR004821">
    <property type="entry name" value="Cyt_trans-like"/>
</dbReference>
<dbReference type="RefSeq" id="WP_145031530.1">
    <property type="nucleotide sequence ID" value="NZ_CP036271.1"/>
</dbReference>
<comment type="function">
    <text evidence="1 11">Catalyzes the reversible adenylation of nicotinate mononucleotide (NaMN) to nicotinic acid adenine dinucleotide (NaAD).</text>
</comment>
<dbReference type="UniPathway" id="UPA00253">
    <property type="reaction ID" value="UER00332"/>
</dbReference>
<comment type="catalytic activity">
    <reaction evidence="10 11">
        <text>nicotinate beta-D-ribonucleotide + ATP + H(+) = deamido-NAD(+) + diphosphate</text>
        <dbReference type="Rhea" id="RHEA:22860"/>
        <dbReference type="ChEBI" id="CHEBI:15378"/>
        <dbReference type="ChEBI" id="CHEBI:30616"/>
        <dbReference type="ChEBI" id="CHEBI:33019"/>
        <dbReference type="ChEBI" id="CHEBI:57502"/>
        <dbReference type="ChEBI" id="CHEBI:58437"/>
        <dbReference type="EC" id="2.7.7.18"/>
    </reaction>
</comment>
<keyword evidence="8 11" id="KW-0067">ATP-binding</keyword>
<keyword evidence="9 11" id="KW-0520">NAD</keyword>
<evidence type="ECO:0000256" key="7">
    <source>
        <dbReference type="ARBA" id="ARBA00022741"/>
    </source>
</evidence>
<dbReference type="EMBL" id="CP036271">
    <property type="protein sequence ID" value="QDT55594.1"/>
    <property type="molecule type" value="Genomic_DNA"/>
</dbReference>
<dbReference type="GO" id="GO:0009435">
    <property type="term" value="P:NAD+ biosynthetic process"/>
    <property type="evidence" value="ECO:0007669"/>
    <property type="project" value="UniProtKB-UniRule"/>
</dbReference>
<evidence type="ECO:0000256" key="9">
    <source>
        <dbReference type="ARBA" id="ARBA00023027"/>
    </source>
</evidence>
<evidence type="ECO:0000313" key="13">
    <source>
        <dbReference type="EMBL" id="QDT55594.1"/>
    </source>
</evidence>
<dbReference type="InterPro" id="IPR005248">
    <property type="entry name" value="NadD/NMNAT"/>
</dbReference>
<dbReference type="InterPro" id="IPR014729">
    <property type="entry name" value="Rossmann-like_a/b/a_fold"/>
</dbReference>
<gene>
    <name evidence="11 13" type="primary">nadD</name>
    <name evidence="13" type="ORF">Pan44_36400</name>
</gene>
<evidence type="ECO:0000256" key="8">
    <source>
        <dbReference type="ARBA" id="ARBA00022840"/>
    </source>
</evidence>
<dbReference type="NCBIfam" id="TIGR00482">
    <property type="entry name" value="nicotinate (nicotinamide) nucleotide adenylyltransferase"/>
    <property type="match status" value="1"/>
</dbReference>
<dbReference type="SUPFAM" id="SSF52374">
    <property type="entry name" value="Nucleotidylyl transferase"/>
    <property type="match status" value="1"/>
</dbReference>
<evidence type="ECO:0000313" key="14">
    <source>
        <dbReference type="Proteomes" id="UP000315700"/>
    </source>
</evidence>
<dbReference type="GO" id="GO:0005524">
    <property type="term" value="F:ATP binding"/>
    <property type="evidence" value="ECO:0007669"/>
    <property type="project" value="UniProtKB-KW"/>
</dbReference>
<feature type="domain" description="Cytidyltransferase-like" evidence="12">
    <location>
        <begin position="5"/>
        <end position="194"/>
    </location>
</feature>
<dbReference type="Proteomes" id="UP000315700">
    <property type="component" value="Chromosome"/>
</dbReference>
<dbReference type="NCBIfam" id="TIGR00125">
    <property type="entry name" value="cyt_tran_rel"/>
    <property type="match status" value="1"/>
</dbReference>
<dbReference type="CDD" id="cd02165">
    <property type="entry name" value="NMNAT"/>
    <property type="match status" value="1"/>
</dbReference>
<keyword evidence="4 11" id="KW-0662">Pyridine nucleotide biosynthesis</keyword>
<dbReference type="PANTHER" id="PTHR39321">
    <property type="entry name" value="NICOTINATE-NUCLEOTIDE ADENYLYLTRANSFERASE-RELATED"/>
    <property type="match status" value="1"/>
</dbReference>
<keyword evidence="6 11" id="KW-0548">Nucleotidyltransferase</keyword>
<dbReference type="Pfam" id="PF01467">
    <property type="entry name" value="CTP_transf_like"/>
    <property type="match status" value="1"/>
</dbReference>
<evidence type="ECO:0000256" key="11">
    <source>
        <dbReference type="HAMAP-Rule" id="MF_00244"/>
    </source>
</evidence>
<dbReference type="Gene3D" id="3.40.50.620">
    <property type="entry name" value="HUPs"/>
    <property type="match status" value="1"/>
</dbReference>